<evidence type="ECO:0000313" key="3">
    <source>
        <dbReference type="Proteomes" id="UP000054396"/>
    </source>
</evidence>
<reference evidence="2 3" key="1">
    <citation type="submission" date="2015-12" db="EMBL/GenBank/DDBJ databases">
        <authorList>
            <person name="Shamseldin A."/>
            <person name="Moawad H."/>
            <person name="Abd El-Rahim W.M."/>
            <person name="Sadowsky M.J."/>
        </authorList>
    </citation>
    <scope>NUCLEOTIDE SEQUENCE [LARGE SCALE GENOMIC DNA]</scope>
    <source>
        <strain evidence="2 3">SJ5A-1</strain>
    </source>
</reference>
<keyword evidence="1" id="KW-1133">Transmembrane helix</keyword>
<sequence length="59" mass="6347">MAFLFGSVLGFFSGLVGWLFMDMSALTAFSLYLSVSFACSALAMASRIARRGFDAPLPE</sequence>
<organism evidence="2 3">
    <name type="scientific">Pseudoponticoccus marisrubri</name>
    <dbReference type="NCBI Taxonomy" id="1685382"/>
    <lineage>
        <taxon>Bacteria</taxon>
        <taxon>Pseudomonadati</taxon>
        <taxon>Pseudomonadota</taxon>
        <taxon>Alphaproteobacteria</taxon>
        <taxon>Rhodobacterales</taxon>
        <taxon>Roseobacteraceae</taxon>
        <taxon>Pseudoponticoccus</taxon>
    </lineage>
</organism>
<comment type="caution">
    <text evidence="2">The sequence shown here is derived from an EMBL/GenBank/DDBJ whole genome shotgun (WGS) entry which is preliminary data.</text>
</comment>
<evidence type="ECO:0000256" key="1">
    <source>
        <dbReference type="SAM" id="Phobius"/>
    </source>
</evidence>
<dbReference type="Proteomes" id="UP000054396">
    <property type="component" value="Unassembled WGS sequence"/>
</dbReference>
<evidence type="ECO:0000313" key="2">
    <source>
        <dbReference type="EMBL" id="KUF10554.1"/>
    </source>
</evidence>
<proteinExistence type="predicted"/>
<accession>A0A0W7WJ14</accession>
<name>A0A0W7WJ14_9RHOB</name>
<keyword evidence="3" id="KW-1185">Reference proteome</keyword>
<dbReference type="AlphaFoldDB" id="A0A0W7WJ14"/>
<keyword evidence="1" id="KW-0812">Transmembrane</keyword>
<protein>
    <submittedName>
        <fullName evidence="2">Uncharacterized protein</fullName>
    </submittedName>
</protein>
<dbReference type="EMBL" id="LPXO01000006">
    <property type="protein sequence ID" value="KUF10554.1"/>
    <property type="molecule type" value="Genomic_DNA"/>
</dbReference>
<feature type="transmembrane region" description="Helical" evidence="1">
    <location>
        <begin position="27"/>
        <end position="45"/>
    </location>
</feature>
<keyword evidence="1" id="KW-0472">Membrane</keyword>
<gene>
    <name evidence="2" type="ORF">AVJ23_11790</name>
</gene>